<dbReference type="InterPro" id="IPR022062">
    <property type="entry name" value="DUF3618"/>
</dbReference>
<protein>
    <submittedName>
        <fullName evidence="3">DUF3618 domain-containing protein</fullName>
    </submittedName>
</protein>
<keyword evidence="2" id="KW-1133">Transmembrane helix</keyword>
<accession>A0ABT7GYA2</accession>
<keyword evidence="2" id="KW-0812">Transmembrane</keyword>
<feature type="transmembrane region" description="Helical" evidence="2">
    <location>
        <begin position="27"/>
        <end position="44"/>
    </location>
</feature>
<evidence type="ECO:0000313" key="4">
    <source>
        <dbReference type="Proteomes" id="UP001223390"/>
    </source>
</evidence>
<keyword evidence="4" id="KW-1185">Reference proteome</keyword>
<feature type="compositionally biased region" description="Basic residues" evidence="1">
    <location>
        <begin position="95"/>
        <end position="111"/>
    </location>
</feature>
<evidence type="ECO:0000256" key="1">
    <source>
        <dbReference type="SAM" id="MobiDB-lite"/>
    </source>
</evidence>
<evidence type="ECO:0000256" key="2">
    <source>
        <dbReference type="SAM" id="Phobius"/>
    </source>
</evidence>
<evidence type="ECO:0000313" key="3">
    <source>
        <dbReference type="EMBL" id="MDK9498611.1"/>
    </source>
</evidence>
<feature type="region of interest" description="Disordered" evidence="1">
    <location>
        <begin position="55"/>
        <end position="111"/>
    </location>
</feature>
<feature type="compositionally biased region" description="Low complexity" evidence="1">
    <location>
        <begin position="84"/>
        <end position="94"/>
    </location>
</feature>
<name>A0ABT7GYA2_9ACTN</name>
<sequence>MEHTRDQLGRTVEALATKADVKAQAKVRAALLTPAAALAAFLLLRRHPRHRWKAEIPHARLESPPSLPAPNPPAGGDAESAPTRQSSRSLLARRPPSRRGQGRTRTGTRQR</sequence>
<dbReference type="Proteomes" id="UP001223390">
    <property type="component" value="Unassembled WGS sequence"/>
</dbReference>
<keyword evidence="2" id="KW-0472">Membrane</keyword>
<gene>
    <name evidence="3" type="ORF">QEZ40_003797</name>
</gene>
<reference evidence="3 4" key="1">
    <citation type="submission" date="2023-05" db="EMBL/GenBank/DDBJ databases">
        <title>Sequencing and Assembly of Streptomyces sp. NP73.</title>
        <authorList>
            <person name="Konwar A.N."/>
            <person name="Saikia K."/>
            <person name="Thakur D."/>
        </authorList>
    </citation>
    <scope>NUCLEOTIDE SEQUENCE [LARGE SCALE GENOMIC DNA]</scope>
    <source>
        <strain evidence="3 4">NP73</strain>
    </source>
</reference>
<organism evidence="3 4">
    <name type="scientific">Streptomyces katrae</name>
    <dbReference type="NCBI Taxonomy" id="68223"/>
    <lineage>
        <taxon>Bacteria</taxon>
        <taxon>Bacillati</taxon>
        <taxon>Actinomycetota</taxon>
        <taxon>Actinomycetes</taxon>
        <taxon>Kitasatosporales</taxon>
        <taxon>Streptomycetaceae</taxon>
        <taxon>Streptomyces</taxon>
    </lineage>
</organism>
<dbReference type="Pfam" id="PF12277">
    <property type="entry name" value="DUF3618"/>
    <property type="match status" value="1"/>
</dbReference>
<comment type="caution">
    <text evidence="3">The sequence shown here is derived from an EMBL/GenBank/DDBJ whole genome shotgun (WGS) entry which is preliminary data.</text>
</comment>
<dbReference type="EMBL" id="JASITI010000032">
    <property type="protein sequence ID" value="MDK9498611.1"/>
    <property type="molecule type" value="Genomic_DNA"/>
</dbReference>
<proteinExistence type="predicted"/>